<dbReference type="PRINTS" id="PR00974">
    <property type="entry name" value="RIBOSOMALS18"/>
</dbReference>
<protein>
    <recommendedName>
        <fullName evidence="4">Small ribosomal subunit protein bS18m</fullName>
    </recommendedName>
</protein>
<name>A0A0W4ZS18_PNEJ7</name>
<sequence length="203" mass="23822">MNTCLLSIKWPKKKFFSINQSSISLKTAFFHKNTVFSDLNKSNIPEKNNPNNEKAIDLDTNHESKLNEVKLPIKPIPQYYYTPFKSCQLYSPKDLSFEENLNYRYYYKPIKEDPWKRLHTTPLKQYKSFNVLSDFITEMGRILPREETGCTAKHQRQLAKAIRRCRAIGLLSAVQRHPSYAESKRRSWPDIIAATYKENVKAV</sequence>
<dbReference type="RefSeq" id="XP_018230153.1">
    <property type="nucleotide sequence ID" value="XM_018373499.1"/>
</dbReference>
<keyword evidence="3 5" id="KW-0687">Ribonucleoprotein</keyword>
<dbReference type="Proteomes" id="UP000053447">
    <property type="component" value="Unassembled WGS sequence"/>
</dbReference>
<evidence type="ECO:0000256" key="5">
    <source>
        <dbReference type="RuleBase" id="RU003910"/>
    </source>
</evidence>
<gene>
    <name evidence="6" type="ORF">T551_01236</name>
</gene>
<dbReference type="GO" id="GO:0032543">
    <property type="term" value="P:mitochondrial translation"/>
    <property type="evidence" value="ECO:0007669"/>
    <property type="project" value="TreeGrafter"/>
</dbReference>
<dbReference type="NCBIfam" id="TIGR00165">
    <property type="entry name" value="S18"/>
    <property type="match status" value="1"/>
</dbReference>
<evidence type="ECO:0000256" key="3">
    <source>
        <dbReference type="ARBA" id="ARBA00023274"/>
    </source>
</evidence>
<dbReference type="GO" id="GO:0005763">
    <property type="term" value="C:mitochondrial small ribosomal subunit"/>
    <property type="evidence" value="ECO:0007669"/>
    <property type="project" value="TreeGrafter"/>
</dbReference>
<dbReference type="GO" id="GO:0003735">
    <property type="term" value="F:structural constituent of ribosome"/>
    <property type="evidence" value="ECO:0007669"/>
    <property type="project" value="InterPro"/>
</dbReference>
<dbReference type="SUPFAM" id="SSF46911">
    <property type="entry name" value="Ribosomal protein S18"/>
    <property type="match status" value="1"/>
</dbReference>
<dbReference type="OrthoDB" id="21463at2759"/>
<evidence type="ECO:0000256" key="2">
    <source>
        <dbReference type="ARBA" id="ARBA00022980"/>
    </source>
</evidence>
<dbReference type="AlphaFoldDB" id="A0A0W4ZS18"/>
<organism evidence="6 7">
    <name type="scientific">Pneumocystis jirovecii (strain RU7)</name>
    <name type="common">Human pneumocystis pneumonia agent</name>
    <dbReference type="NCBI Taxonomy" id="1408657"/>
    <lineage>
        <taxon>Eukaryota</taxon>
        <taxon>Fungi</taxon>
        <taxon>Dikarya</taxon>
        <taxon>Ascomycota</taxon>
        <taxon>Taphrinomycotina</taxon>
        <taxon>Pneumocystomycetes</taxon>
        <taxon>Pneumocystaceae</taxon>
        <taxon>Pneumocystis</taxon>
    </lineage>
</organism>
<comment type="similarity">
    <text evidence="1 5">Belongs to the bacterial ribosomal protein bS18 family.</text>
</comment>
<comment type="caution">
    <text evidence="6">The sequence shown here is derived from an EMBL/GenBank/DDBJ whole genome shotgun (WGS) entry which is preliminary data.</text>
</comment>
<keyword evidence="7" id="KW-1185">Reference proteome</keyword>
<dbReference type="PANTHER" id="PTHR13479:SF40">
    <property type="entry name" value="SMALL RIBOSOMAL SUBUNIT PROTEIN BS18M"/>
    <property type="match status" value="1"/>
</dbReference>
<keyword evidence="2 5" id="KW-0689">Ribosomal protein</keyword>
<dbReference type="eggNOG" id="KOG3162">
    <property type="taxonomic scope" value="Eukaryota"/>
</dbReference>
<proteinExistence type="inferred from homology"/>
<accession>A0A0W4ZS18</accession>
<dbReference type="Gene3D" id="4.10.640.10">
    <property type="entry name" value="Ribosomal protein S18"/>
    <property type="match status" value="1"/>
</dbReference>
<dbReference type="Pfam" id="PF01084">
    <property type="entry name" value="Ribosomal_S18"/>
    <property type="match status" value="1"/>
</dbReference>
<evidence type="ECO:0000256" key="1">
    <source>
        <dbReference type="ARBA" id="ARBA00005589"/>
    </source>
</evidence>
<dbReference type="PANTHER" id="PTHR13479">
    <property type="entry name" value="30S RIBOSOMAL PROTEIN S18"/>
    <property type="match status" value="1"/>
</dbReference>
<dbReference type="InterPro" id="IPR001648">
    <property type="entry name" value="Ribosomal_bS18"/>
</dbReference>
<dbReference type="GO" id="GO:0070181">
    <property type="term" value="F:small ribosomal subunit rRNA binding"/>
    <property type="evidence" value="ECO:0007669"/>
    <property type="project" value="TreeGrafter"/>
</dbReference>
<dbReference type="VEuPathDB" id="FungiDB:T551_01236"/>
<evidence type="ECO:0000313" key="6">
    <source>
        <dbReference type="EMBL" id="KTW31163.1"/>
    </source>
</evidence>
<evidence type="ECO:0000313" key="7">
    <source>
        <dbReference type="Proteomes" id="UP000053447"/>
    </source>
</evidence>
<dbReference type="InterPro" id="IPR036870">
    <property type="entry name" value="Ribosomal_bS18_sf"/>
</dbReference>
<evidence type="ECO:0000256" key="4">
    <source>
        <dbReference type="ARBA" id="ARBA00035264"/>
    </source>
</evidence>
<dbReference type="GeneID" id="28939754"/>
<dbReference type="HAMAP" id="MF_00270">
    <property type="entry name" value="Ribosomal_bS18"/>
    <property type="match status" value="1"/>
</dbReference>
<dbReference type="EMBL" id="LFWA01000005">
    <property type="protein sequence ID" value="KTW31163.1"/>
    <property type="molecule type" value="Genomic_DNA"/>
</dbReference>
<dbReference type="STRING" id="1408657.A0A0W4ZS18"/>
<reference evidence="7" key="1">
    <citation type="journal article" date="2016" name="Nat. Commun.">
        <title>Genome analysis of three Pneumocystis species reveals adaptation mechanisms to life exclusively in mammalian hosts.</title>
        <authorList>
            <person name="Ma L."/>
            <person name="Chen Z."/>
            <person name="Huang D.W."/>
            <person name="Kutty G."/>
            <person name="Ishihara M."/>
            <person name="Wang H."/>
            <person name="Abouelleil A."/>
            <person name="Bishop L."/>
            <person name="Davey E."/>
            <person name="Deng R."/>
            <person name="Deng X."/>
            <person name="Fan L."/>
            <person name="Fantoni G."/>
            <person name="Fitzgerald M."/>
            <person name="Gogineni E."/>
            <person name="Goldberg J.M."/>
            <person name="Handley G."/>
            <person name="Hu X."/>
            <person name="Huber C."/>
            <person name="Jiao X."/>
            <person name="Jones K."/>
            <person name="Levin J.Z."/>
            <person name="Liu Y."/>
            <person name="Macdonald P."/>
            <person name="Melnikov A."/>
            <person name="Raley C."/>
            <person name="Sassi M."/>
            <person name="Sherman B.T."/>
            <person name="Song X."/>
            <person name="Sykes S."/>
            <person name="Tran B."/>
            <person name="Walsh L."/>
            <person name="Xia Y."/>
            <person name="Yang J."/>
            <person name="Young S."/>
            <person name="Zeng Q."/>
            <person name="Zheng X."/>
            <person name="Stephens R."/>
            <person name="Nusbaum C."/>
            <person name="Birren B.W."/>
            <person name="Azadi P."/>
            <person name="Lempicki R.A."/>
            <person name="Cuomo C.A."/>
            <person name="Kovacs J.A."/>
        </authorList>
    </citation>
    <scope>NUCLEOTIDE SEQUENCE [LARGE SCALE GENOMIC DNA]</scope>
    <source>
        <strain evidence="7">RU7</strain>
    </source>
</reference>